<proteinExistence type="predicted"/>
<keyword evidence="2" id="KW-1185">Reference proteome</keyword>
<name>G5H744_9BACT</name>
<dbReference type="Proteomes" id="UP000006008">
    <property type="component" value="Unassembled WGS sequence"/>
</dbReference>
<sequence length="212" mass="23945">MVCNDNLRALVIGGNPPEEVLQEVRMALVAEFHELSGNALCRSLNNRIREVQLCRMRILGLSIAAQLLAAELTRREAWENELDAPAADGEGRSEDREEQELSLSQAVLRFLNRNGLPVQVLPGDETGWRKLAGRIDAKIRALKIKIREEKRRYEALLEGNGRESCTPGEFNDQLVALSKHAGFRLTPDISLAEYAGYLKDYKNTLRYDKRSK</sequence>
<dbReference type="GeneID" id="92816098"/>
<dbReference type="RefSeq" id="WP_009133693.1">
    <property type="nucleotide sequence ID" value="NZ_CP102250.1"/>
</dbReference>
<comment type="caution">
    <text evidence="1">The sequence shown here is derived from an EMBL/GenBank/DDBJ whole genome shotgun (WGS) entry which is preliminary data.</text>
</comment>
<dbReference type="AlphaFoldDB" id="G5H744"/>
<dbReference type="STRING" id="742725.HMPREF9450_00887"/>
<evidence type="ECO:0000313" key="1">
    <source>
        <dbReference type="EMBL" id="EHB92683.1"/>
    </source>
</evidence>
<reference evidence="1 2" key="1">
    <citation type="submission" date="2011-08" db="EMBL/GenBank/DDBJ databases">
        <title>The Genome Sequence of Alistipes indistinctus YIT 12060.</title>
        <authorList>
            <consortium name="The Broad Institute Genome Sequencing Platform"/>
            <person name="Earl A."/>
            <person name="Ward D."/>
            <person name="Feldgarden M."/>
            <person name="Gevers D."/>
            <person name="Morotomi M."/>
            <person name="Young S.K."/>
            <person name="Zeng Q."/>
            <person name="Gargeya S."/>
            <person name="Fitzgerald M."/>
            <person name="Haas B."/>
            <person name="Abouelleil A."/>
            <person name="Alvarado L."/>
            <person name="Arachchi H.M."/>
            <person name="Berlin A."/>
            <person name="Brown A."/>
            <person name="Chapman S.B."/>
            <person name="Chen Z."/>
            <person name="Dunbar C."/>
            <person name="Freedman E."/>
            <person name="Gearin G."/>
            <person name="Gellesch M."/>
            <person name="Goldberg J."/>
            <person name="Griggs A."/>
            <person name="Gujja S."/>
            <person name="Heiman D."/>
            <person name="Howarth C."/>
            <person name="Larson L."/>
            <person name="Lui A."/>
            <person name="MacDonald P.J.P."/>
            <person name="Montmayeur A."/>
            <person name="Murphy C."/>
            <person name="Neiman D."/>
            <person name="Pearson M."/>
            <person name="Priest M."/>
            <person name="Roberts A."/>
            <person name="Saif S."/>
            <person name="Shea T."/>
            <person name="Shenoy N."/>
            <person name="Sisk P."/>
            <person name="Stolte C."/>
            <person name="Sykes S."/>
            <person name="Wortman J."/>
            <person name="Nusbaum C."/>
            <person name="Birren B."/>
        </authorList>
    </citation>
    <scope>NUCLEOTIDE SEQUENCE [LARGE SCALE GENOMIC DNA]</scope>
    <source>
        <strain evidence="1 2">YIT 12060</strain>
    </source>
</reference>
<dbReference type="EMBL" id="ADLD01000009">
    <property type="protein sequence ID" value="EHB92683.1"/>
    <property type="molecule type" value="Genomic_DNA"/>
</dbReference>
<organism evidence="1 2">
    <name type="scientific">Alistipes indistinctus YIT 12060</name>
    <dbReference type="NCBI Taxonomy" id="742725"/>
    <lineage>
        <taxon>Bacteria</taxon>
        <taxon>Pseudomonadati</taxon>
        <taxon>Bacteroidota</taxon>
        <taxon>Bacteroidia</taxon>
        <taxon>Bacteroidales</taxon>
        <taxon>Rikenellaceae</taxon>
        <taxon>Alistipes</taxon>
    </lineage>
</organism>
<gene>
    <name evidence="1" type="ORF">HMPREF9450_00887</name>
</gene>
<dbReference type="HOGENOM" id="CLU_1297633_0_0_10"/>
<dbReference type="PATRIC" id="fig|742725.3.peg.942"/>
<protein>
    <submittedName>
        <fullName evidence="1">Uncharacterized protein</fullName>
    </submittedName>
</protein>
<evidence type="ECO:0000313" key="2">
    <source>
        <dbReference type="Proteomes" id="UP000006008"/>
    </source>
</evidence>
<accession>G5H744</accession>
<dbReference type="OrthoDB" id="10010740at2"/>